<protein>
    <submittedName>
        <fullName evidence="1">Uncharacterized protein</fullName>
    </submittedName>
</protein>
<organism evidence="1 2">
    <name type="scientific">Populus alba</name>
    <name type="common">White poplar</name>
    <dbReference type="NCBI Taxonomy" id="43335"/>
    <lineage>
        <taxon>Eukaryota</taxon>
        <taxon>Viridiplantae</taxon>
        <taxon>Streptophyta</taxon>
        <taxon>Embryophyta</taxon>
        <taxon>Tracheophyta</taxon>
        <taxon>Spermatophyta</taxon>
        <taxon>Magnoliopsida</taxon>
        <taxon>eudicotyledons</taxon>
        <taxon>Gunneridae</taxon>
        <taxon>Pentapetalae</taxon>
        <taxon>rosids</taxon>
        <taxon>fabids</taxon>
        <taxon>Malpighiales</taxon>
        <taxon>Salicaceae</taxon>
        <taxon>Saliceae</taxon>
        <taxon>Populus</taxon>
    </lineage>
</organism>
<evidence type="ECO:0000313" key="1">
    <source>
        <dbReference type="EMBL" id="KAL3581728.1"/>
    </source>
</evidence>
<reference evidence="1 2" key="1">
    <citation type="journal article" date="2024" name="Plant Biotechnol. J.">
        <title>Genome and CRISPR/Cas9 system of a widespread forest tree (Populus alba) in the world.</title>
        <authorList>
            <person name="Liu Y.J."/>
            <person name="Jiang P.F."/>
            <person name="Han X.M."/>
            <person name="Li X.Y."/>
            <person name="Wang H.M."/>
            <person name="Wang Y.J."/>
            <person name="Wang X.X."/>
            <person name="Zeng Q.Y."/>
        </authorList>
    </citation>
    <scope>NUCLEOTIDE SEQUENCE [LARGE SCALE GENOMIC DNA]</scope>
    <source>
        <strain evidence="2">cv. PAL-ZL1</strain>
    </source>
</reference>
<gene>
    <name evidence="1" type="ORF">D5086_016060</name>
</gene>
<name>A0ACC4BSY7_POPAL</name>
<comment type="caution">
    <text evidence="1">The sequence shown here is derived from an EMBL/GenBank/DDBJ whole genome shotgun (WGS) entry which is preliminary data.</text>
</comment>
<keyword evidence="2" id="KW-1185">Reference proteome</keyword>
<sequence length="593" mass="68254">MVSQEAMEKKQYPEFREGFDAVMHPYHHIHFSFYTTRRRRSRGIDFFIAQKMEDRVIEVKGGPESIIWIVQLSDLHFSVHHPERALDFKRIVGPALKMINPSLVLITGDLTDGKSKDLLTMKQNEVEWIEYRNVMEDVARRSGLDKRIFYDLRGNHDNFAVGMNTYLLFQPVTMSKLYLTLLLCISFCSVFKTGDRKHLFIGLDSTMSAGVRGPTNLFGHPTDQLLAQIDSQLSQWDSEKGKPITKISFGHFPLSFSALSHSQKSLKNVFLKHSISAYLCGHLHTRFGKNLKRHHQSNENFLSSHEFFQLNMHQKPSESARNCSSQAPPLKEFWEWEMGDWRKSRAMRIMAVDRGHVSYLGIDFKSGTKKTFVLPTFPLDSRFMLTSSFHQMYECQHMVPFSFETIRCIVFSISPIMSVVARIYDTRPGSPHLIMETTMTKFDLCRIPVVWFGILGYLIYLISCPWLIGQVFTDGENRGYMTYMGWVVKNFNNSEKHEYIGSPDIMVVVLSHFFFVVIPSILVAGALAAERGICKEHFLSPSDKKEDDSSQKNKRSVNSGFADREIKRAHFALSPAMFLRVFLATTEQAKRPS</sequence>
<accession>A0ACC4BSY7</accession>
<dbReference type="EMBL" id="RCHU02000008">
    <property type="protein sequence ID" value="KAL3581728.1"/>
    <property type="molecule type" value="Genomic_DNA"/>
</dbReference>
<dbReference type="Proteomes" id="UP000309997">
    <property type="component" value="Unassembled WGS sequence"/>
</dbReference>
<proteinExistence type="predicted"/>
<evidence type="ECO:0000313" key="2">
    <source>
        <dbReference type="Proteomes" id="UP000309997"/>
    </source>
</evidence>